<protein>
    <recommendedName>
        <fullName evidence="2">Protein kinase domain-containing protein</fullName>
    </recommendedName>
</protein>
<evidence type="ECO:0000313" key="4">
    <source>
        <dbReference type="Proteomes" id="UP000289738"/>
    </source>
</evidence>
<dbReference type="GO" id="GO:0004672">
    <property type="term" value="F:protein kinase activity"/>
    <property type="evidence" value="ECO:0007669"/>
    <property type="project" value="InterPro"/>
</dbReference>
<dbReference type="AlphaFoldDB" id="A0A445CPZ4"/>
<dbReference type="Proteomes" id="UP000289738">
    <property type="component" value="Chromosome A06"/>
</dbReference>
<dbReference type="PROSITE" id="PS00107">
    <property type="entry name" value="PROTEIN_KINASE_ATP"/>
    <property type="match status" value="1"/>
</dbReference>
<evidence type="ECO:0000313" key="3">
    <source>
        <dbReference type="EMBL" id="RYR53006.1"/>
    </source>
</evidence>
<feature type="domain" description="Protein kinase" evidence="2">
    <location>
        <begin position="197"/>
        <end position="305"/>
    </location>
</feature>
<dbReference type="STRING" id="3818.A0A445CPZ4"/>
<dbReference type="PANTHER" id="PTHR23257">
    <property type="entry name" value="SERINE-THREONINE PROTEIN KINASE"/>
    <property type="match status" value="1"/>
</dbReference>
<gene>
    <name evidence="3" type="ORF">Ahy_A06g027853</name>
</gene>
<keyword evidence="1" id="KW-0067">ATP-binding</keyword>
<reference evidence="3 4" key="1">
    <citation type="submission" date="2019-01" db="EMBL/GenBank/DDBJ databases">
        <title>Sequencing of cultivated peanut Arachis hypogaea provides insights into genome evolution and oil improvement.</title>
        <authorList>
            <person name="Chen X."/>
        </authorList>
    </citation>
    <scope>NUCLEOTIDE SEQUENCE [LARGE SCALE GENOMIC DNA]</scope>
    <source>
        <strain evidence="4">cv. Fuhuasheng</strain>
        <tissue evidence="3">Leaves</tissue>
    </source>
</reference>
<dbReference type="GO" id="GO:0005737">
    <property type="term" value="C:cytoplasm"/>
    <property type="evidence" value="ECO:0007669"/>
    <property type="project" value="TreeGrafter"/>
</dbReference>
<dbReference type="InterPro" id="IPR011009">
    <property type="entry name" value="Kinase-like_dom_sf"/>
</dbReference>
<dbReference type="Gene3D" id="3.30.200.20">
    <property type="entry name" value="Phosphorylase Kinase, domain 1"/>
    <property type="match status" value="1"/>
</dbReference>
<keyword evidence="1" id="KW-0547">Nucleotide-binding</keyword>
<dbReference type="Pfam" id="PF07714">
    <property type="entry name" value="PK_Tyr_Ser-Thr"/>
    <property type="match status" value="1"/>
</dbReference>
<dbReference type="PANTHER" id="PTHR23257:SF797">
    <property type="entry name" value="KINASE SUPERFAMILY WITH OCTICOSAPEPTIDE_PHOX_BEM1P DOMAIN-CONTAINING PROTEIN"/>
    <property type="match status" value="1"/>
</dbReference>
<dbReference type="InterPro" id="IPR000719">
    <property type="entry name" value="Prot_kinase_dom"/>
</dbReference>
<dbReference type="GO" id="GO:0007165">
    <property type="term" value="P:signal transduction"/>
    <property type="evidence" value="ECO:0007669"/>
    <property type="project" value="TreeGrafter"/>
</dbReference>
<evidence type="ECO:0000259" key="2">
    <source>
        <dbReference type="PROSITE" id="PS50011"/>
    </source>
</evidence>
<evidence type="ECO:0000256" key="1">
    <source>
        <dbReference type="PROSITE-ProRule" id="PRU10141"/>
    </source>
</evidence>
<dbReference type="EMBL" id="SDMP01000006">
    <property type="protein sequence ID" value="RYR53006.1"/>
    <property type="molecule type" value="Genomic_DNA"/>
</dbReference>
<sequence>MTELLAESTTPSSSSLRLLCHLLIAAPFPEVSSPSSSEVLALSPSSLRSRWRWHRLSLQIISSLSRFDFLIVMSFFSHRRLLWSCRLLCSLICCRSSPCRPDPPLLLKDNISNQREKIVHLLANEQSRLRIPDATDPGCKEGVRVWWWWKELNGGNHEEELDDASIDPDVDLSYISIKSKQPETTNFGFPASDVGELQVDCLIGSGTFGTVYHGKWRGTDVAIKQITDRCFVRKPLEQERMAIKLVDLHHPNVVAFYGVVLDDLGGSVSTVTEYMVNGSLRTALLKNGRFCVDGLSIFDGLSVKI</sequence>
<keyword evidence="4" id="KW-1185">Reference proteome</keyword>
<feature type="binding site" evidence="1">
    <location>
        <position position="234"/>
    </location>
    <ligand>
        <name>ATP</name>
        <dbReference type="ChEBI" id="CHEBI:30616"/>
    </ligand>
</feature>
<name>A0A445CPZ4_ARAHY</name>
<dbReference type="SUPFAM" id="SSF56112">
    <property type="entry name" value="Protein kinase-like (PK-like)"/>
    <property type="match status" value="1"/>
</dbReference>
<organism evidence="3 4">
    <name type="scientific">Arachis hypogaea</name>
    <name type="common">Peanut</name>
    <dbReference type="NCBI Taxonomy" id="3818"/>
    <lineage>
        <taxon>Eukaryota</taxon>
        <taxon>Viridiplantae</taxon>
        <taxon>Streptophyta</taxon>
        <taxon>Embryophyta</taxon>
        <taxon>Tracheophyta</taxon>
        <taxon>Spermatophyta</taxon>
        <taxon>Magnoliopsida</taxon>
        <taxon>eudicotyledons</taxon>
        <taxon>Gunneridae</taxon>
        <taxon>Pentapetalae</taxon>
        <taxon>rosids</taxon>
        <taxon>fabids</taxon>
        <taxon>Fabales</taxon>
        <taxon>Fabaceae</taxon>
        <taxon>Papilionoideae</taxon>
        <taxon>50 kb inversion clade</taxon>
        <taxon>dalbergioids sensu lato</taxon>
        <taxon>Dalbergieae</taxon>
        <taxon>Pterocarpus clade</taxon>
        <taxon>Arachis</taxon>
    </lineage>
</organism>
<dbReference type="InterPro" id="IPR017441">
    <property type="entry name" value="Protein_kinase_ATP_BS"/>
</dbReference>
<dbReference type="InterPro" id="IPR050167">
    <property type="entry name" value="Ser_Thr_protein_kinase"/>
</dbReference>
<dbReference type="PROSITE" id="PS50011">
    <property type="entry name" value="PROTEIN_KINASE_DOM"/>
    <property type="match status" value="1"/>
</dbReference>
<accession>A0A445CPZ4</accession>
<comment type="caution">
    <text evidence="3">The sequence shown here is derived from an EMBL/GenBank/DDBJ whole genome shotgun (WGS) entry which is preliminary data.</text>
</comment>
<dbReference type="InterPro" id="IPR001245">
    <property type="entry name" value="Ser-Thr/Tyr_kinase_cat_dom"/>
</dbReference>
<dbReference type="GO" id="GO:0005524">
    <property type="term" value="F:ATP binding"/>
    <property type="evidence" value="ECO:0007669"/>
    <property type="project" value="UniProtKB-UniRule"/>
</dbReference>
<proteinExistence type="predicted"/>